<keyword evidence="6" id="KW-1185">Reference proteome</keyword>
<dbReference type="Gene3D" id="3.20.20.70">
    <property type="entry name" value="Aldolase class I"/>
    <property type="match status" value="1"/>
</dbReference>
<dbReference type="InterPro" id="IPR000891">
    <property type="entry name" value="PYR_CT"/>
</dbReference>
<dbReference type="GO" id="GO:0006552">
    <property type="term" value="P:L-leucine catabolic process"/>
    <property type="evidence" value="ECO:0007669"/>
    <property type="project" value="TreeGrafter"/>
</dbReference>
<dbReference type="NCBIfam" id="NF004283">
    <property type="entry name" value="PRK05692.1"/>
    <property type="match status" value="1"/>
</dbReference>
<dbReference type="PROSITE" id="PS50991">
    <property type="entry name" value="PYR_CT"/>
    <property type="match status" value="1"/>
</dbReference>
<sequence length="314" mass="33654">MADFPRRVHIHEEGPREGFQIEQGPIATADKVRFIEALAGTGVAEVQCVSFVDPKRVPQMADAEEVARAIQRREGVRYTGLWLNLRGMQRARKTPLDIGGQVGLSASESFSVRNNGKDTEGLLAAHRQTLDYLVENDIPLVSGIVTTAFGCNLEGAIPVERVVQQAERLLAVVGEYGMKLPVLRLADTVGWANPQAIAAVVGAVRERWPEQRIGLHLHDTRGTAMANALMGLQMGVDTFDSACGGLGGCPFAGHAGAAGNICTEDLAFLCEEMGIATGIDLEALVECARLAESIVGHPLPGKLMRGGTLARFRH</sequence>
<accession>A0A848HD29</accession>
<dbReference type="PANTHER" id="PTHR42738">
    <property type="entry name" value="HYDROXYMETHYLGLUTARYL-COA LYASE"/>
    <property type="match status" value="1"/>
</dbReference>
<evidence type="ECO:0000256" key="2">
    <source>
        <dbReference type="ARBA" id="ARBA00022723"/>
    </source>
</evidence>
<evidence type="ECO:0000259" key="4">
    <source>
        <dbReference type="PROSITE" id="PS50991"/>
    </source>
</evidence>
<dbReference type="GO" id="GO:0004419">
    <property type="term" value="F:hydroxymethylglutaryl-CoA lyase activity"/>
    <property type="evidence" value="ECO:0007669"/>
    <property type="project" value="TreeGrafter"/>
</dbReference>
<comment type="caution">
    <text evidence="5">The sequence shown here is derived from an EMBL/GenBank/DDBJ whole genome shotgun (WGS) entry which is preliminary data.</text>
</comment>
<keyword evidence="2" id="KW-0479">Metal-binding</keyword>
<evidence type="ECO:0000256" key="3">
    <source>
        <dbReference type="ARBA" id="ARBA00023239"/>
    </source>
</evidence>
<dbReference type="InterPro" id="IPR043594">
    <property type="entry name" value="HMGL"/>
</dbReference>
<dbReference type="AlphaFoldDB" id="A0A848HD29"/>
<dbReference type="CDD" id="cd07938">
    <property type="entry name" value="DRE_TIM_HMGL"/>
    <property type="match status" value="1"/>
</dbReference>
<dbReference type="InterPro" id="IPR013785">
    <property type="entry name" value="Aldolase_TIM"/>
</dbReference>
<evidence type="ECO:0000313" key="6">
    <source>
        <dbReference type="Proteomes" id="UP000541185"/>
    </source>
</evidence>
<keyword evidence="3 5" id="KW-0456">Lyase</keyword>
<reference evidence="5 6" key="1">
    <citation type="submission" date="2020-04" db="EMBL/GenBank/DDBJ databases">
        <title>Ramlibacter sp. G-1-2-2 isolated from soil.</title>
        <authorList>
            <person name="Dahal R.H."/>
        </authorList>
    </citation>
    <scope>NUCLEOTIDE SEQUENCE [LARGE SCALE GENOMIC DNA]</scope>
    <source>
        <strain evidence="5 6">G-1-2-2</strain>
    </source>
</reference>
<feature type="domain" description="Pyruvate carboxyltransferase" evidence="4">
    <location>
        <begin position="8"/>
        <end position="285"/>
    </location>
</feature>
<dbReference type="GO" id="GO:0046951">
    <property type="term" value="P:ketone body biosynthetic process"/>
    <property type="evidence" value="ECO:0007669"/>
    <property type="project" value="TreeGrafter"/>
</dbReference>
<organism evidence="5 6">
    <name type="scientific">Ramlibacter agri</name>
    <dbReference type="NCBI Taxonomy" id="2728837"/>
    <lineage>
        <taxon>Bacteria</taxon>
        <taxon>Pseudomonadati</taxon>
        <taxon>Pseudomonadota</taxon>
        <taxon>Betaproteobacteria</taxon>
        <taxon>Burkholderiales</taxon>
        <taxon>Comamonadaceae</taxon>
        <taxon>Ramlibacter</taxon>
    </lineage>
</organism>
<evidence type="ECO:0000313" key="5">
    <source>
        <dbReference type="EMBL" id="NML46443.1"/>
    </source>
</evidence>
<dbReference type="EMBL" id="JABBFX010000002">
    <property type="protein sequence ID" value="NML46443.1"/>
    <property type="molecule type" value="Genomic_DNA"/>
</dbReference>
<dbReference type="Pfam" id="PF00682">
    <property type="entry name" value="HMGL-like"/>
    <property type="match status" value="1"/>
</dbReference>
<name>A0A848HD29_9BURK</name>
<gene>
    <name evidence="5" type="ORF">HHL11_22045</name>
</gene>
<protein>
    <submittedName>
        <fullName evidence="5">Hydroxymethylglutaryl-CoA lyase</fullName>
    </submittedName>
</protein>
<dbReference type="RefSeq" id="WP_169420708.1">
    <property type="nucleotide sequence ID" value="NZ_JABBFX010000002.1"/>
</dbReference>
<dbReference type="GO" id="GO:0046872">
    <property type="term" value="F:metal ion binding"/>
    <property type="evidence" value="ECO:0007669"/>
    <property type="project" value="UniProtKB-KW"/>
</dbReference>
<comment type="similarity">
    <text evidence="1">Belongs to the HMG-CoA lyase family.</text>
</comment>
<dbReference type="Proteomes" id="UP000541185">
    <property type="component" value="Unassembled WGS sequence"/>
</dbReference>
<dbReference type="PANTHER" id="PTHR42738:SF7">
    <property type="entry name" value="HYDROXYMETHYLGLUTARYL-COA LYASE"/>
    <property type="match status" value="1"/>
</dbReference>
<proteinExistence type="inferred from homology"/>
<evidence type="ECO:0000256" key="1">
    <source>
        <dbReference type="ARBA" id="ARBA00009405"/>
    </source>
</evidence>
<dbReference type="SUPFAM" id="SSF51569">
    <property type="entry name" value="Aldolase"/>
    <property type="match status" value="1"/>
</dbReference>